<sequence>MRLQRKCACGTHAPGAGECPECQKRKETRAQAKLTIGAQDDAFERQADTVADAVVRSTGRIGSPLHETSTIRRAPMAGATGGVASPQVDGVLNSAGQGLDAATRSFMEPRFQQDFSGVRVHADAQAGVSARAMGALAYTVGNHVVFGRGQFQPHTSAGRHLLAHELTHVVQQGEGVLRRAPDPAVLKEFDERATKIKKDKVLLKQPFTAQQEVNQILTEARKRDDPLYYVGKMEELLATKEQSAEEQAKETAAETKDAADAETTRAASATGQAHAGDEEAVSAQPGRVFSKQKAPGGETFLIDARDVTNIAVKVKVHLIRAGKGTADDVKRVKSMEDAIEKRSATLGYSVDLDFVEKSGADVFDVKVDTSQWTVSDNWVGDDAAMAHELHHRLGLEEDRYNYIEAHATNEKMHVADRIHWFLMELNKKVDNNPNSIMNDNVHSPLDDDVCRVAGKKTKADVDACVEQRTQARNKVIGPPLGMAARWAYKAFERLSGLAPAPAHPEKKGEPTMEELIQRRAAGMATQLFGASVPTDKLADHIGATRMELTLWNLQLVSALIDGCDSSPTVSQQERPRIRLCPEFLRIGPEQQANALLREAFHVTGIGNAGTDAACATPGCDDACGDANNAEAWARLTRCVAEI</sequence>
<dbReference type="InterPro" id="IPR025295">
    <property type="entry name" value="eCIS_core_dom"/>
</dbReference>
<proteinExistence type="predicted"/>
<dbReference type="Proteomes" id="UP001620408">
    <property type="component" value="Unassembled WGS sequence"/>
</dbReference>
<organism evidence="3 4">
    <name type="scientific">Dyella koreensis</name>
    <dbReference type="NCBI Taxonomy" id="311235"/>
    <lineage>
        <taxon>Bacteria</taxon>
        <taxon>Pseudomonadati</taxon>
        <taxon>Pseudomonadota</taxon>
        <taxon>Gammaproteobacteria</taxon>
        <taxon>Lysobacterales</taxon>
        <taxon>Rhodanobacteraceae</taxon>
        <taxon>Dyella</taxon>
    </lineage>
</organism>
<name>A0ABW8K7D9_9GAMM</name>
<gene>
    <name evidence="3" type="ORF">ISS97_16145</name>
</gene>
<reference evidence="3 4" key="1">
    <citation type="submission" date="2020-10" db="EMBL/GenBank/DDBJ databases">
        <title>Phylogeny of dyella-like bacteria.</title>
        <authorList>
            <person name="Fu J."/>
        </authorList>
    </citation>
    <scope>NUCLEOTIDE SEQUENCE [LARGE SCALE GENOMIC DNA]</scope>
    <source>
        <strain evidence="3 4">BB4</strain>
    </source>
</reference>
<accession>A0ABW8K7D9</accession>
<evidence type="ECO:0000313" key="3">
    <source>
        <dbReference type="EMBL" id="MFK2918804.1"/>
    </source>
</evidence>
<protein>
    <submittedName>
        <fullName evidence="3">DUF4157 domain-containing protein</fullName>
    </submittedName>
</protein>
<dbReference type="EMBL" id="JADIKD010000012">
    <property type="protein sequence ID" value="MFK2918804.1"/>
    <property type="molecule type" value="Genomic_DNA"/>
</dbReference>
<comment type="caution">
    <text evidence="3">The sequence shown here is derived from an EMBL/GenBank/DDBJ whole genome shotgun (WGS) entry which is preliminary data.</text>
</comment>
<feature type="region of interest" description="Disordered" evidence="1">
    <location>
        <begin position="240"/>
        <end position="284"/>
    </location>
</feature>
<evidence type="ECO:0000259" key="2">
    <source>
        <dbReference type="Pfam" id="PF13699"/>
    </source>
</evidence>
<dbReference type="Pfam" id="PF13699">
    <property type="entry name" value="eCIS_core"/>
    <property type="match status" value="1"/>
</dbReference>
<evidence type="ECO:0000256" key="1">
    <source>
        <dbReference type="SAM" id="MobiDB-lite"/>
    </source>
</evidence>
<feature type="domain" description="eCIS core" evidence="2">
    <location>
        <begin position="99"/>
        <end position="175"/>
    </location>
</feature>
<evidence type="ECO:0000313" key="4">
    <source>
        <dbReference type="Proteomes" id="UP001620408"/>
    </source>
</evidence>
<feature type="compositionally biased region" description="Basic and acidic residues" evidence="1">
    <location>
        <begin position="240"/>
        <end position="263"/>
    </location>
</feature>
<keyword evidence="4" id="KW-1185">Reference proteome</keyword>